<keyword evidence="3" id="KW-1185">Reference proteome</keyword>
<organism evidence="2 3">
    <name type="scientific">Pleurodeles waltl</name>
    <name type="common">Iberian ribbed newt</name>
    <dbReference type="NCBI Taxonomy" id="8319"/>
    <lineage>
        <taxon>Eukaryota</taxon>
        <taxon>Metazoa</taxon>
        <taxon>Chordata</taxon>
        <taxon>Craniata</taxon>
        <taxon>Vertebrata</taxon>
        <taxon>Euteleostomi</taxon>
        <taxon>Amphibia</taxon>
        <taxon>Batrachia</taxon>
        <taxon>Caudata</taxon>
        <taxon>Salamandroidea</taxon>
        <taxon>Salamandridae</taxon>
        <taxon>Pleurodelinae</taxon>
        <taxon>Pleurodeles</taxon>
    </lineage>
</organism>
<reference evidence="2" key="1">
    <citation type="journal article" date="2022" name="bioRxiv">
        <title>Sequencing and chromosome-scale assembly of the giantPleurodeles waltlgenome.</title>
        <authorList>
            <person name="Brown T."/>
            <person name="Elewa A."/>
            <person name="Iarovenko S."/>
            <person name="Subramanian E."/>
            <person name="Araus A.J."/>
            <person name="Petzold A."/>
            <person name="Susuki M."/>
            <person name="Suzuki K.-i.T."/>
            <person name="Hayashi T."/>
            <person name="Toyoda A."/>
            <person name="Oliveira C."/>
            <person name="Osipova E."/>
            <person name="Leigh N.D."/>
            <person name="Simon A."/>
            <person name="Yun M.H."/>
        </authorList>
    </citation>
    <scope>NUCLEOTIDE SEQUENCE</scope>
    <source>
        <strain evidence="2">20211129_DDA</strain>
        <tissue evidence="2">Liver</tissue>
    </source>
</reference>
<proteinExistence type="predicted"/>
<protein>
    <submittedName>
        <fullName evidence="2">Uncharacterized protein</fullName>
    </submittedName>
</protein>
<evidence type="ECO:0000256" key="1">
    <source>
        <dbReference type="SAM" id="MobiDB-lite"/>
    </source>
</evidence>
<gene>
    <name evidence="2" type="ORF">NDU88_006110</name>
</gene>
<dbReference type="Proteomes" id="UP001066276">
    <property type="component" value="Chromosome 1_2"/>
</dbReference>
<accession>A0AAV7WBI2</accession>
<comment type="caution">
    <text evidence="2">The sequence shown here is derived from an EMBL/GenBank/DDBJ whole genome shotgun (WGS) entry which is preliminary data.</text>
</comment>
<dbReference type="AlphaFoldDB" id="A0AAV7WBI2"/>
<name>A0AAV7WBI2_PLEWA</name>
<sequence length="72" mass="8466">MYGRALSEAEGRQSSSARKRYQLTAPWCDTARRTRCCLLLCVRRESATRYLMVRAGQYLRRHRPAKIFRTQG</sequence>
<evidence type="ECO:0000313" key="2">
    <source>
        <dbReference type="EMBL" id="KAJ1210748.1"/>
    </source>
</evidence>
<dbReference type="EMBL" id="JANPWB010000002">
    <property type="protein sequence ID" value="KAJ1210748.1"/>
    <property type="molecule type" value="Genomic_DNA"/>
</dbReference>
<feature type="region of interest" description="Disordered" evidence="1">
    <location>
        <begin position="1"/>
        <end position="20"/>
    </location>
</feature>
<evidence type="ECO:0000313" key="3">
    <source>
        <dbReference type="Proteomes" id="UP001066276"/>
    </source>
</evidence>